<dbReference type="EMBL" id="GL377311">
    <property type="protein sequence ID" value="EFI93591.1"/>
    <property type="molecule type" value="Genomic_DNA"/>
</dbReference>
<dbReference type="Gene3D" id="1.20.1280.50">
    <property type="match status" value="1"/>
</dbReference>
<proteinExistence type="predicted"/>
<keyword evidence="2" id="KW-1185">Reference proteome</keyword>
<evidence type="ECO:0000313" key="2">
    <source>
        <dbReference type="Proteomes" id="UP000007431"/>
    </source>
</evidence>
<sequence>MFGQSLATSSLTGREEPDLQTVKDTLLAVFPLSPHDILDVQPYLLRAEPEITNYQAEIDRVSLHSRTERFVELERKRNELARIHGDAVWRCAPISRLVPDILTEIFCFVRDADEYSLRDCKSVILPLAQTCRLWRQVAFSHPLLWASIKVCSIRWWEDHDDPGFHDHVARAVRFHLDRAGDVSLSICIECNPCSACDALLAVRHRWRECCIRKLTGESDARVQPAHYPSLEHLELDLYQASHTFEDSPRLRSYKGHIVDIYLPWRQLTRLTIVQDIPSDELLASVLSECGGLEFLKFDLCMGIEQSQPIAIHTRFNLPSLRQLNLTCWNWRAMASHILLSVAAPALESLEFCVRMESDILVGVVDPLAEFLSHCVALRALTLKNILLGRHDLHRVLGYVTNVEHLVWWDLGKCTSANLLRMLSPPPPPRPVPDGAGDVCEDPILPFPHLVANEDSESDDDGDLDNDPMDGFGGALLPRLSYLEISGGLSPREQLKLIEHAVVSRALRRDDSTDVPPLRHVILELIGASESCDSWSAALLNRQLPGVQLMSARAALDLNHHHSQPPSFSWPNPRLLIPRYIAQHTMTGYDKPKFMFPEVPLCRQMVLHTSNITNDCYRIQYRLSGLGSRRGLRGIAHITLRGVGNHVLCVADTIDACFQVFLAIRRAIGSADTPIESDLETIYSRYETFIRLLDKLTSMEHPTIRNLDSLQQYIDKKLAYPPIVHTLVMRITPNWSHRTIVLTQVPPLICAVRTSMKDIAALTADLTIQGRAMHERFALPRLAEVKALPAGVRDEVGWLFSQSLSGLAFWGDDAKVHGSVILGAAYQLIPRLPALRFVLLVIM</sequence>
<dbReference type="Proteomes" id="UP000007431">
    <property type="component" value="Unassembled WGS sequence"/>
</dbReference>
<dbReference type="InterPro" id="IPR032675">
    <property type="entry name" value="LRR_dom_sf"/>
</dbReference>
<accession>D8QGH8</accession>
<name>D8QGH8_SCHCM</name>
<reference evidence="1 2" key="1">
    <citation type="journal article" date="2010" name="Nat. Biotechnol.">
        <title>Genome sequence of the model mushroom Schizophyllum commune.</title>
        <authorList>
            <person name="Ohm R.A."/>
            <person name="de Jong J.F."/>
            <person name="Lugones L.G."/>
            <person name="Aerts A."/>
            <person name="Kothe E."/>
            <person name="Stajich J.E."/>
            <person name="de Vries R.P."/>
            <person name="Record E."/>
            <person name="Levasseur A."/>
            <person name="Baker S.E."/>
            <person name="Bartholomew K.A."/>
            <person name="Coutinho P.M."/>
            <person name="Erdmann S."/>
            <person name="Fowler T.J."/>
            <person name="Gathman A.C."/>
            <person name="Lombard V."/>
            <person name="Henrissat B."/>
            <person name="Knabe N."/>
            <person name="Kuees U."/>
            <person name="Lilly W.W."/>
            <person name="Lindquist E."/>
            <person name="Lucas S."/>
            <person name="Magnuson J.K."/>
            <person name="Piumi F."/>
            <person name="Raudaskoski M."/>
            <person name="Salamov A."/>
            <person name="Schmutz J."/>
            <person name="Schwarze F.W.M.R."/>
            <person name="vanKuyk P.A."/>
            <person name="Horton J.S."/>
            <person name="Grigoriev I.V."/>
            <person name="Woesten H.A.B."/>
        </authorList>
    </citation>
    <scope>NUCLEOTIDE SEQUENCE [LARGE SCALE GENOMIC DNA]</scope>
    <source>
        <strain evidence="2">H4-8 / FGSC 9210</strain>
    </source>
</reference>
<dbReference type="SUPFAM" id="SSF52047">
    <property type="entry name" value="RNI-like"/>
    <property type="match status" value="1"/>
</dbReference>
<dbReference type="KEGG" id="scm:SCHCO_02589949"/>
<dbReference type="VEuPathDB" id="FungiDB:SCHCODRAFT_02589949"/>
<dbReference type="OrthoDB" id="3248197at2759"/>
<dbReference type="GeneID" id="9591979"/>
<dbReference type="Gene3D" id="3.80.10.10">
    <property type="entry name" value="Ribonuclease Inhibitor"/>
    <property type="match status" value="1"/>
</dbReference>
<dbReference type="InParanoid" id="D8QGH8"/>
<dbReference type="HOGENOM" id="CLU_338065_0_0_1"/>
<gene>
    <name evidence="1" type="ORF">SCHCODRAFT_237613</name>
</gene>
<protein>
    <submittedName>
        <fullName evidence="1">Uncharacterized protein</fullName>
    </submittedName>
</protein>
<organism evidence="2">
    <name type="scientific">Schizophyllum commune (strain H4-8 / FGSC 9210)</name>
    <name type="common">Split gill fungus</name>
    <dbReference type="NCBI Taxonomy" id="578458"/>
    <lineage>
        <taxon>Eukaryota</taxon>
        <taxon>Fungi</taxon>
        <taxon>Dikarya</taxon>
        <taxon>Basidiomycota</taxon>
        <taxon>Agaricomycotina</taxon>
        <taxon>Agaricomycetes</taxon>
        <taxon>Agaricomycetidae</taxon>
        <taxon>Agaricales</taxon>
        <taxon>Schizophyllaceae</taxon>
        <taxon>Schizophyllum</taxon>
    </lineage>
</organism>
<dbReference type="RefSeq" id="XP_003028494.1">
    <property type="nucleotide sequence ID" value="XM_003028448.1"/>
</dbReference>
<evidence type="ECO:0000313" key="1">
    <source>
        <dbReference type="EMBL" id="EFI93591.1"/>
    </source>
</evidence>
<dbReference type="AlphaFoldDB" id="D8QGH8"/>